<accession>A0ABW0I118</accession>
<dbReference type="InterPro" id="IPR000772">
    <property type="entry name" value="Ricin_B_lectin"/>
</dbReference>
<dbReference type="PROSITE" id="PS50231">
    <property type="entry name" value="RICIN_B_LECTIN"/>
    <property type="match status" value="1"/>
</dbReference>
<keyword evidence="4" id="KW-1185">Reference proteome</keyword>
<dbReference type="Gene3D" id="2.60.120.260">
    <property type="entry name" value="Galactose-binding domain-like"/>
    <property type="match status" value="1"/>
</dbReference>
<organism evidence="3 4">
    <name type="scientific">Cohnella soli</name>
    <dbReference type="NCBI Taxonomy" id="425005"/>
    <lineage>
        <taxon>Bacteria</taxon>
        <taxon>Bacillati</taxon>
        <taxon>Bacillota</taxon>
        <taxon>Bacilli</taxon>
        <taxon>Bacillales</taxon>
        <taxon>Paenibacillaceae</taxon>
        <taxon>Cohnella</taxon>
    </lineage>
</organism>
<dbReference type="InterPro" id="IPR017853">
    <property type="entry name" value="GH"/>
</dbReference>
<sequence>MRKLWSIALAVCVFAMVCTLPPVGTSNASLNNSASDWMKNSVYGIDVNVPMLLGKTWDQSVAAFDVNTLANQAEQAGASYVQLDIGQNSGYYASPNATYNSYAGYSPGVRTSTRDLPMDMANALAPKGIKLFIYIPSNPPENDQQARNGLGWPGTGYVTPTQNSIKRWGEVLKEWGDRYGSKLAGWWFDGCYNPGAYTGTYDFNYFVAQAKSGYSGRLVSINSGIGLSKPTDYADLTAGELNDIKLIPSNRWWYGLQWHTYSYIGNSWNSSTLAYSNQYLIDYLATLERFGGTATLNVAADAGVIPSNVLNQLIAVKSALKDNVGTKHVWINSSSMLGLAYTGTWTNSTNRDYGSWAPGYAYYNKLGDINFDAMITQTNNDSVEYTFNGTGVVYIGEKGPSFGNVDVYVDGVFMQTVNAYAATSTYTYTEYLYSIEGLPLGNHTIKLVKKSGSYMLVDAFGVSNLGPQPLPSIVSGAPYKIYNKNSGKVLEVYGGSTAMGAAIDQWPDENTPGKKWVITDVGGGYYKLINVGSGYGLDIPYAYTTYGVQLQQWLYQGNTNQQFQLVPTSDGYFKIIARHSGLALDVYNASTANGASVIQWPYEDNDNQKWWVVRQ</sequence>
<dbReference type="Proteomes" id="UP001596113">
    <property type="component" value="Unassembled WGS sequence"/>
</dbReference>
<reference evidence="4" key="1">
    <citation type="journal article" date="2019" name="Int. J. Syst. Evol. Microbiol.">
        <title>The Global Catalogue of Microorganisms (GCM) 10K type strain sequencing project: providing services to taxonomists for standard genome sequencing and annotation.</title>
        <authorList>
            <consortium name="The Broad Institute Genomics Platform"/>
            <consortium name="The Broad Institute Genome Sequencing Center for Infectious Disease"/>
            <person name="Wu L."/>
            <person name="Ma J."/>
        </authorList>
    </citation>
    <scope>NUCLEOTIDE SEQUENCE [LARGE SCALE GENOMIC DNA]</scope>
    <source>
        <strain evidence="4">CGMCC 1.18575</strain>
    </source>
</reference>
<dbReference type="SMART" id="SM00458">
    <property type="entry name" value="RICIN"/>
    <property type="match status" value="1"/>
</dbReference>
<feature type="signal peptide" evidence="1">
    <location>
        <begin position="1"/>
        <end position="28"/>
    </location>
</feature>
<feature type="chain" id="PRO_5047264691" evidence="1">
    <location>
        <begin position="29"/>
        <end position="615"/>
    </location>
</feature>
<dbReference type="Gene3D" id="2.80.10.50">
    <property type="match status" value="1"/>
</dbReference>
<gene>
    <name evidence="3" type="ORF">ACFPOF_25815</name>
</gene>
<dbReference type="EMBL" id="JBHSMI010000052">
    <property type="protein sequence ID" value="MFC5406172.1"/>
    <property type="molecule type" value="Genomic_DNA"/>
</dbReference>
<proteinExistence type="predicted"/>
<dbReference type="InterPro" id="IPR035992">
    <property type="entry name" value="Ricin_B-like_lectins"/>
</dbReference>
<dbReference type="RefSeq" id="WP_378138122.1">
    <property type="nucleotide sequence ID" value="NZ_JBHSMI010000052.1"/>
</dbReference>
<protein>
    <submittedName>
        <fullName evidence="3">RICIN domain-containing protein</fullName>
    </submittedName>
</protein>
<dbReference type="Gene3D" id="3.20.20.80">
    <property type="entry name" value="Glycosidases"/>
    <property type="match status" value="1"/>
</dbReference>
<dbReference type="SUPFAM" id="SSF51445">
    <property type="entry name" value="(Trans)glycosidases"/>
    <property type="match status" value="1"/>
</dbReference>
<evidence type="ECO:0000313" key="4">
    <source>
        <dbReference type="Proteomes" id="UP001596113"/>
    </source>
</evidence>
<keyword evidence="1" id="KW-0732">Signal</keyword>
<evidence type="ECO:0000256" key="1">
    <source>
        <dbReference type="SAM" id="SignalP"/>
    </source>
</evidence>
<dbReference type="Pfam" id="PF14200">
    <property type="entry name" value="RicinB_lectin_2"/>
    <property type="match status" value="1"/>
</dbReference>
<name>A0ABW0I118_9BACL</name>
<feature type="domain" description="Ricin B lectin" evidence="2">
    <location>
        <begin position="476"/>
        <end position="613"/>
    </location>
</feature>
<dbReference type="SUPFAM" id="SSF50370">
    <property type="entry name" value="Ricin B-like lectins"/>
    <property type="match status" value="1"/>
</dbReference>
<comment type="caution">
    <text evidence="3">The sequence shown here is derived from an EMBL/GenBank/DDBJ whole genome shotgun (WGS) entry which is preliminary data.</text>
</comment>
<evidence type="ECO:0000259" key="2">
    <source>
        <dbReference type="SMART" id="SM00458"/>
    </source>
</evidence>
<evidence type="ECO:0000313" key="3">
    <source>
        <dbReference type="EMBL" id="MFC5406172.1"/>
    </source>
</evidence>